<organism evidence="2 3">
    <name type="scientific">Ancylostoma ceylanicum</name>
    <dbReference type="NCBI Taxonomy" id="53326"/>
    <lineage>
        <taxon>Eukaryota</taxon>
        <taxon>Metazoa</taxon>
        <taxon>Ecdysozoa</taxon>
        <taxon>Nematoda</taxon>
        <taxon>Chromadorea</taxon>
        <taxon>Rhabditida</taxon>
        <taxon>Rhabditina</taxon>
        <taxon>Rhabditomorpha</taxon>
        <taxon>Strongyloidea</taxon>
        <taxon>Ancylostomatidae</taxon>
        <taxon>Ancylostomatinae</taxon>
        <taxon>Ancylostoma</taxon>
    </lineage>
</organism>
<proteinExistence type="predicted"/>
<feature type="transmembrane region" description="Helical" evidence="1">
    <location>
        <begin position="95"/>
        <end position="114"/>
    </location>
</feature>
<dbReference type="Proteomes" id="UP000054495">
    <property type="component" value="Unassembled WGS sequence"/>
</dbReference>
<sequence>MDEDVDEHHFGIVFEGIVNEKLEDLDAVLQDLLLYWLPTGSRTDFCLNLAAEAECANSTILLMEARGLLDNAFEMLFKQINESNGDQQRFGTHAAVIWFTWNVIMVIGVVPVSMTT</sequence>
<evidence type="ECO:0000313" key="2">
    <source>
        <dbReference type="EMBL" id="EPB80123.1"/>
    </source>
</evidence>
<protein>
    <submittedName>
        <fullName evidence="2">Uncharacterized protein</fullName>
    </submittedName>
</protein>
<keyword evidence="3" id="KW-1185">Reference proteome</keyword>
<accession>A0A0D6M9F1</accession>
<keyword evidence="1" id="KW-0812">Transmembrane</keyword>
<keyword evidence="1" id="KW-0472">Membrane</keyword>
<evidence type="ECO:0000256" key="1">
    <source>
        <dbReference type="SAM" id="Phobius"/>
    </source>
</evidence>
<reference evidence="2 3" key="1">
    <citation type="submission" date="2013-05" db="EMBL/GenBank/DDBJ databases">
        <title>Draft genome of the parasitic nematode Anyclostoma ceylanicum.</title>
        <authorList>
            <person name="Mitreva M."/>
        </authorList>
    </citation>
    <scope>NUCLEOTIDE SEQUENCE [LARGE SCALE GENOMIC DNA]</scope>
</reference>
<keyword evidence="1" id="KW-1133">Transmembrane helix</keyword>
<gene>
    <name evidence="2" type="ORF">ANCCEY_00811</name>
</gene>
<dbReference type="EMBL" id="KE124784">
    <property type="protein sequence ID" value="EPB80123.1"/>
    <property type="molecule type" value="Genomic_DNA"/>
</dbReference>
<name>A0A0D6M9F1_9BILA</name>
<evidence type="ECO:0000313" key="3">
    <source>
        <dbReference type="Proteomes" id="UP000054495"/>
    </source>
</evidence>
<dbReference type="AlphaFoldDB" id="A0A0D6M9F1"/>